<feature type="transmembrane region" description="Helical" evidence="2">
    <location>
        <begin position="76"/>
        <end position="103"/>
    </location>
</feature>
<dbReference type="PANTHER" id="PTHR45138">
    <property type="entry name" value="REGULATORY COMPONENTS OF SENSORY TRANSDUCTION SYSTEM"/>
    <property type="match status" value="1"/>
</dbReference>
<dbReference type="NCBIfam" id="TIGR00254">
    <property type="entry name" value="GGDEF"/>
    <property type="match status" value="1"/>
</dbReference>
<evidence type="ECO:0000256" key="2">
    <source>
        <dbReference type="SAM" id="Phobius"/>
    </source>
</evidence>
<sequence>MWLAPRTVLIYVLIVNGIALAATLATAWLVPISSEDLLRFGVLGACAVVAIEMTRQIERKREYVRGSTSGYIDTKAVWSFAAVLVLPPALASAMVILTYFVAWCRIWPSTRPVPLYRWIFSCATVLCGTQAAGIVLAAGSSSYPGVPASLTLASVFDLGIIVFAAALRFSINVGLVMVAIALSNPTARVRDLFTNFGDQLLEAGAMSLGLVAAAVVVSNPIVLVGIVVALVALHRGVLVHQYEQASRIDTKTGLATAGRWHEFAEQTLSRSEDRNAPMGLLIIDLDHFKTVNDTYGHPFGDEVLEAVAKELLSEVRDQDACGRWGGEEFAVALPDVGNVQNLYNVAERIRRRVQSIVLETPGGRTTETLSLSASVGAALYPAEGISTLDELILAADTALYDAKNSGRNTVRLSMTVPSVPPPDLAPAEIDTKPQGSSPAPS</sequence>
<dbReference type="CDD" id="cd01949">
    <property type="entry name" value="GGDEF"/>
    <property type="match status" value="1"/>
</dbReference>
<keyword evidence="5" id="KW-1185">Reference proteome</keyword>
<dbReference type="GO" id="GO:1902201">
    <property type="term" value="P:negative regulation of bacterial-type flagellum-dependent cell motility"/>
    <property type="evidence" value="ECO:0007669"/>
    <property type="project" value="TreeGrafter"/>
</dbReference>
<dbReference type="GO" id="GO:0043709">
    <property type="term" value="P:cell adhesion involved in single-species biofilm formation"/>
    <property type="evidence" value="ECO:0007669"/>
    <property type="project" value="TreeGrafter"/>
</dbReference>
<dbReference type="RefSeq" id="WP_163818510.1">
    <property type="nucleotide sequence ID" value="NZ_JAAGOB010000005.1"/>
</dbReference>
<dbReference type="AlphaFoldDB" id="A0A6N9YL99"/>
<evidence type="ECO:0000313" key="4">
    <source>
        <dbReference type="EMBL" id="NED95722.1"/>
    </source>
</evidence>
<dbReference type="Pfam" id="PF00990">
    <property type="entry name" value="GGDEF"/>
    <property type="match status" value="1"/>
</dbReference>
<dbReference type="Gene3D" id="3.30.70.270">
    <property type="match status" value="1"/>
</dbReference>
<accession>A0A6N9YL99</accession>
<dbReference type="GO" id="GO:0005886">
    <property type="term" value="C:plasma membrane"/>
    <property type="evidence" value="ECO:0007669"/>
    <property type="project" value="TreeGrafter"/>
</dbReference>
<dbReference type="InterPro" id="IPR000160">
    <property type="entry name" value="GGDEF_dom"/>
</dbReference>
<dbReference type="GO" id="GO:0052621">
    <property type="term" value="F:diguanylate cyclase activity"/>
    <property type="evidence" value="ECO:0007669"/>
    <property type="project" value="TreeGrafter"/>
</dbReference>
<keyword evidence="2" id="KW-0812">Transmembrane</keyword>
<dbReference type="SUPFAM" id="SSF55073">
    <property type="entry name" value="Nucleotide cyclase"/>
    <property type="match status" value="1"/>
</dbReference>
<keyword evidence="2" id="KW-1133">Transmembrane helix</keyword>
<proteinExistence type="predicted"/>
<feature type="transmembrane region" description="Helical" evidence="2">
    <location>
        <begin position="203"/>
        <end position="233"/>
    </location>
</feature>
<dbReference type="SMART" id="SM00267">
    <property type="entry name" value="GGDEF"/>
    <property type="match status" value="1"/>
</dbReference>
<keyword evidence="2" id="KW-0472">Membrane</keyword>
<organism evidence="4 5">
    <name type="scientific">Phytoactinopolyspora alkaliphila</name>
    <dbReference type="NCBI Taxonomy" id="1783498"/>
    <lineage>
        <taxon>Bacteria</taxon>
        <taxon>Bacillati</taxon>
        <taxon>Actinomycetota</taxon>
        <taxon>Actinomycetes</taxon>
        <taxon>Jiangellales</taxon>
        <taxon>Jiangellaceae</taxon>
        <taxon>Phytoactinopolyspora</taxon>
    </lineage>
</organism>
<feature type="domain" description="GGDEF" evidence="3">
    <location>
        <begin position="276"/>
        <end position="415"/>
    </location>
</feature>
<dbReference type="InterPro" id="IPR029787">
    <property type="entry name" value="Nucleotide_cyclase"/>
</dbReference>
<dbReference type="FunFam" id="3.30.70.270:FF:000001">
    <property type="entry name" value="Diguanylate cyclase domain protein"/>
    <property type="match status" value="1"/>
</dbReference>
<protein>
    <submittedName>
        <fullName evidence="4">GGDEF domain-containing protein</fullName>
    </submittedName>
</protein>
<feature type="region of interest" description="Disordered" evidence="1">
    <location>
        <begin position="415"/>
        <end position="441"/>
    </location>
</feature>
<name>A0A6N9YL99_9ACTN</name>
<evidence type="ECO:0000313" key="5">
    <source>
        <dbReference type="Proteomes" id="UP000469185"/>
    </source>
</evidence>
<evidence type="ECO:0000259" key="3">
    <source>
        <dbReference type="PROSITE" id="PS50887"/>
    </source>
</evidence>
<reference evidence="4 5" key="1">
    <citation type="submission" date="2020-02" db="EMBL/GenBank/DDBJ databases">
        <authorList>
            <person name="Li X.-J."/>
            <person name="Feng X.-M."/>
        </authorList>
    </citation>
    <scope>NUCLEOTIDE SEQUENCE [LARGE SCALE GENOMIC DNA]</scope>
    <source>
        <strain evidence="4 5">CGMCC 4.7225</strain>
    </source>
</reference>
<dbReference type="PROSITE" id="PS50887">
    <property type="entry name" value="GGDEF"/>
    <property type="match status" value="1"/>
</dbReference>
<comment type="caution">
    <text evidence="4">The sequence shown here is derived from an EMBL/GenBank/DDBJ whole genome shotgun (WGS) entry which is preliminary data.</text>
</comment>
<dbReference type="InterPro" id="IPR050469">
    <property type="entry name" value="Diguanylate_Cyclase"/>
</dbReference>
<feature type="transmembrane region" description="Helical" evidence="2">
    <location>
        <begin position="150"/>
        <end position="183"/>
    </location>
</feature>
<dbReference type="Proteomes" id="UP000469185">
    <property type="component" value="Unassembled WGS sequence"/>
</dbReference>
<gene>
    <name evidence="4" type="ORF">G1H11_10400</name>
</gene>
<feature type="transmembrane region" description="Helical" evidence="2">
    <location>
        <begin position="115"/>
        <end position="138"/>
    </location>
</feature>
<evidence type="ECO:0000256" key="1">
    <source>
        <dbReference type="SAM" id="MobiDB-lite"/>
    </source>
</evidence>
<dbReference type="EMBL" id="JAAGOB010000005">
    <property type="protein sequence ID" value="NED95722.1"/>
    <property type="molecule type" value="Genomic_DNA"/>
</dbReference>
<dbReference type="PANTHER" id="PTHR45138:SF9">
    <property type="entry name" value="DIGUANYLATE CYCLASE DGCM-RELATED"/>
    <property type="match status" value="1"/>
</dbReference>
<feature type="transmembrane region" description="Helical" evidence="2">
    <location>
        <begin position="7"/>
        <end position="31"/>
    </location>
</feature>
<dbReference type="InterPro" id="IPR043128">
    <property type="entry name" value="Rev_trsase/Diguanyl_cyclase"/>
</dbReference>